<protein>
    <recommendedName>
        <fullName evidence="2">DNA-binding transcriptional regulator NtrC</fullName>
    </recommendedName>
    <alternativeName>
        <fullName evidence="14">Nitrogen regulation protein NR(I)</fullName>
    </alternativeName>
    <alternativeName>
        <fullName evidence="15">Nitrogen regulator I</fullName>
    </alternativeName>
</protein>
<reference evidence="21" key="1">
    <citation type="journal article" date="2019" name="Int. J. Syst. Evol. Microbiol.">
        <title>The Global Catalogue of Microorganisms (GCM) 10K type strain sequencing project: providing services to taxonomists for standard genome sequencing and annotation.</title>
        <authorList>
            <consortium name="The Broad Institute Genomics Platform"/>
            <consortium name="The Broad Institute Genome Sequencing Center for Infectious Disease"/>
            <person name="Wu L."/>
            <person name="Ma J."/>
        </authorList>
    </citation>
    <scope>NUCLEOTIDE SEQUENCE [LARGE SCALE GENOMIC DNA]</scope>
    <source>
        <strain evidence="21">CCUG 61696</strain>
    </source>
</reference>
<dbReference type="InterPro" id="IPR001789">
    <property type="entry name" value="Sig_transdc_resp-reg_receiver"/>
</dbReference>
<evidence type="ECO:0000256" key="3">
    <source>
        <dbReference type="ARBA" id="ARBA00022490"/>
    </source>
</evidence>
<dbReference type="InterPro" id="IPR002078">
    <property type="entry name" value="Sigma_54_int"/>
</dbReference>
<dbReference type="SUPFAM" id="SSF46689">
    <property type="entry name" value="Homeodomain-like"/>
    <property type="match status" value="1"/>
</dbReference>
<evidence type="ECO:0000313" key="21">
    <source>
        <dbReference type="Proteomes" id="UP001597171"/>
    </source>
</evidence>
<dbReference type="Gene3D" id="3.40.50.2300">
    <property type="match status" value="1"/>
</dbReference>
<evidence type="ECO:0000256" key="4">
    <source>
        <dbReference type="ARBA" id="ARBA00022491"/>
    </source>
</evidence>
<evidence type="ECO:0000256" key="14">
    <source>
        <dbReference type="ARBA" id="ARBA00029881"/>
    </source>
</evidence>
<keyword evidence="12" id="KW-0804">Transcription</keyword>
<dbReference type="PROSITE" id="PS00688">
    <property type="entry name" value="SIGMA54_INTERACT_3"/>
    <property type="match status" value="1"/>
</dbReference>
<comment type="subcellular location">
    <subcellularLocation>
        <location evidence="1">Cytoplasm</location>
    </subcellularLocation>
</comment>
<keyword evidence="21" id="KW-1185">Reference proteome</keyword>
<dbReference type="InterPro" id="IPR002197">
    <property type="entry name" value="HTH_Fis"/>
</dbReference>
<dbReference type="SMART" id="SM00448">
    <property type="entry name" value="REC"/>
    <property type="match status" value="1"/>
</dbReference>
<dbReference type="InterPro" id="IPR003593">
    <property type="entry name" value="AAA+_ATPase"/>
</dbReference>
<feature type="modified residue" description="4-aspartylphosphate" evidence="17">
    <location>
        <position position="55"/>
    </location>
</feature>
<keyword evidence="4" id="KW-0678">Repressor</keyword>
<keyword evidence="7" id="KW-0067">ATP-binding</keyword>
<keyword evidence="5 17" id="KW-0597">Phosphoprotein</keyword>
<dbReference type="InterPro" id="IPR058031">
    <property type="entry name" value="AAA_lid_NorR"/>
</dbReference>
<dbReference type="PANTHER" id="PTHR32071">
    <property type="entry name" value="TRANSCRIPTIONAL REGULATORY PROTEIN"/>
    <property type="match status" value="1"/>
</dbReference>
<evidence type="ECO:0000256" key="11">
    <source>
        <dbReference type="ARBA" id="ARBA00023159"/>
    </source>
</evidence>
<dbReference type="Gene3D" id="1.10.8.60">
    <property type="match status" value="1"/>
</dbReference>
<keyword evidence="13" id="KW-0535">Nitrogen fixation</keyword>
<keyword evidence="3" id="KW-0963">Cytoplasm</keyword>
<dbReference type="PANTHER" id="PTHR32071:SF95">
    <property type="entry name" value="DNA-BINDING TRANSCRIPTIONAL REGULATOR NTRC"/>
    <property type="match status" value="1"/>
</dbReference>
<evidence type="ECO:0000256" key="17">
    <source>
        <dbReference type="PROSITE-ProRule" id="PRU00169"/>
    </source>
</evidence>
<evidence type="ECO:0000259" key="18">
    <source>
        <dbReference type="PROSITE" id="PS50045"/>
    </source>
</evidence>
<dbReference type="InterPro" id="IPR025662">
    <property type="entry name" value="Sigma_54_int_dom_ATP-bd_1"/>
</dbReference>
<comment type="caution">
    <text evidence="20">The sequence shown here is derived from an EMBL/GenBank/DDBJ whole genome shotgun (WGS) entry which is preliminary data.</text>
</comment>
<comment type="function">
    <text evidence="16">Member of the two-component regulatory system NtrB/NtrC, which controls expression of the nitrogen-regulated (ntr) genes in response to nitrogen limitation. Phosphorylated NtrC binds directly to DNA and stimulates the formation of open promoter-sigma54-RNA polymerase complexes.</text>
</comment>
<dbReference type="SUPFAM" id="SSF52172">
    <property type="entry name" value="CheY-like"/>
    <property type="match status" value="1"/>
</dbReference>
<keyword evidence="10" id="KW-0238">DNA-binding</keyword>
<organism evidence="20 21">
    <name type="scientific">Methylopila musalis</name>
    <dbReference type="NCBI Taxonomy" id="1134781"/>
    <lineage>
        <taxon>Bacteria</taxon>
        <taxon>Pseudomonadati</taxon>
        <taxon>Pseudomonadota</taxon>
        <taxon>Alphaproteobacteria</taxon>
        <taxon>Hyphomicrobiales</taxon>
        <taxon>Methylopilaceae</taxon>
        <taxon>Methylopila</taxon>
    </lineage>
</organism>
<dbReference type="SUPFAM" id="SSF52540">
    <property type="entry name" value="P-loop containing nucleoside triphosphate hydrolases"/>
    <property type="match status" value="1"/>
</dbReference>
<proteinExistence type="predicted"/>
<dbReference type="PROSITE" id="PS00675">
    <property type="entry name" value="SIGMA54_INTERACT_1"/>
    <property type="match status" value="1"/>
</dbReference>
<keyword evidence="6" id="KW-0547">Nucleotide-binding</keyword>
<dbReference type="Gene3D" id="1.10.10.60">
    <property type="entry name" value="Homeodomain-like"/>
    <property type="match status" value="1"/>
</dbReference>
<evidence type="ECO:0000256" key="16">
    <source>
        <dbReference type="ARBA" id="ARBA00043886"/>
    </source>
</evidence>
<evidence type="ECO:0000256" key="13">
    <source>
        <dbReference type="ARBA" id="ARBA00023231"/>
    </source>
</evidence>
<dbReference type="SMART" id="SM00382">
    <property type="entry name" value="AAA"/>
    <property type="match status" value="1"/>
</dbReference>
<dbReference type="PROSITE" id="PS50045">
    <property type="entry name" value="SIGMA54_INTERACT_4"/>
    <property type="match status" value="1"/>
</dbReference>
<evidence type="ECO:0000256" key="1">
    <source>
        <dbReference type="ARBA" id="ARBA00004496"/>
    </source>
</evidence>
<keyword evidence="8" id="KW-0902">Two-component regulatory system</keyword>
<evidence type="ECO:0000256" key="12">
    <source>
        <dbReference type="ARBA" id="ARBA00023163"/>
    </source>
</evidence>
<sequence>MSAVILIVDDDPVQRRLLEALARRFGYDARTAEDGADAIEALSQPGAAYDLMFLDLIMPGMDGIAVLEKMREMGVATPVIVQTANGSIEAVVAAMRAGAADFVVKPVGPERLQISIRNALRTDALEGEIRRMARRATGSLTFRDLPSRSAAMAEALRLGARAAGSSIPVLIEGESGVGKELFARAIAGSGERRGKAFVAVNCGAIPAHLVESILFGHEKGAFTGATDRHAGKFVEADGGTLFLDEVGELPAEAQVKLLRALQEGEIDPVGARRSVKVDIRVLSATNRDLAGRVRAGAFREDLFYRLNVFPIRVPPLRARKEDLADLARRFLARFAAEEDRPVRDISAAALDLLERYDWPGNVRQLENAVFRAVVLAESDVLRPADFPQISAQLGEEPERIAPPRLALEDDLAEPELERRLEAPALPLFDASGQLRTLERLEADAIRYAIRHHRGQMTEVARRLGIGRSTLYRRIKDLGLDAECGGQGTDADEAVA</sequence>
<dbReference type="Pfam" id="PF00158">
    <property type="entry name" value="Sigma54_activat"/>
    <property type="match status" value="1"/>
</dbReference>
<gene>
    <name evidence="20" type="ORF">ACFQ4O_15870</name>
</gene>
<dbReference type="Pfam" id="PF25601">
    <property type="entry name" value="AAA_lid_14"/>
    <property type="match status" value="1"/>
</dbReference>
<evidence type="ECO:0000256" key="9">
    <source>
        <dbReference type="ARBA" id="ARBA00023015"/>
    </source>
</evidence>
<dbReference type="Proteomes" id="UP001597171">
    <property type="component" value="Unassembled WGS sequence"/>
</dbReference>
<evidence type="ECO:0000256" key="7">
    <source>
        <dbReference type="ARBA" id="ARBA00022840"/>
    </source>
</evidence>
<dbReference type="InterPro" id="IPR027417">
    <property type="entry name" value="P-loop_NTPase"/>
</dbReference>
<dbReference type="InterPro" id="IPR025944">
    <property type="entry name" value="Sigma_54_int_dom_CS"/>
</dbReference>
<dbReference type="CDD" id="cd00156">
    <property type="entry name" value="REC"/>
    <property type="match status" value="1"/>
</dbReference>
<evidence type="ECO:0000256" key="2">
    <source>
        <dbReference type="ARBA" id="ARBA00019059"/>
    </source>
</evidence>
<evidence type="ECO:0000259" key="19">
    <source>
        <dbReference type="PROSITE" id="PS50110"/>
    </source>
</evidence>
<evidence type="ECO:0000256" key="5">
    <source>
        <dbReference type="ARBA" id="ARBA00022553"/>
    </source>
</evidence>
<evidence type="ECO:0000256" key="8">
    <source>
        <dbReference type="ARBA" id="ARBA00023012"/>
    </source>
</evidence>
<keyword evidence="9" id="KW-0805">Transcription regulation</keyword>
<evidence type="ECO:0000313" key="20">
    <source>
        <dbReference type="EMBL" id="MFD1333478.1"/>
    </source>
</evidence>
<dbReference type="PROSITE" id="PS00676">
    <property type="entry name" value="SIGMA54_INTERACT_2"/>
    <property type="match status" value="1"/>
</dbReference>
<dbReference type="Pfam" id="PF02954">
    <property type="entry name" value="HTH_8"/>
    <property type="match status" value="1"/>
</dbReference>
<evidence type="ECO:0000256" key="6">
    <source>
        <dbReference type="ARBA" id="ARBA00022741"/>
    </source>
</evidence>
<dbReference type="InterPro" id="IPR011006">
    <property type="entry name" value="CheY-like_superfamily"/>
</dbReference>
<keyword evidence="11" id="KW-0010">Activator</keyword>
<dbReference type="CDD" id="cd00009">
    <property type="entry name" value="AAA"/>
    <property type="match status" value="1"/>
</dbReference>
<evidence type="ECO:0000256" key="15">
    <source>
        <dbReference type="ARBA" id="ARBA00031910"/>
    </source>
</evidence>
<dbReference type="EMBL" id="JBHTMX010000237">
    <property type="protein sequence ID" value="MFD1333478.1"/>
    <property type="molecule type" value="Genomic_DNA"/>
</dbReference>
<dbReference type="InterPro" id="IPR009057">
    <property type="entry name" value="Homeodomain-like_sf"/>
</dbReference>
<dbReference type="InterPro" id="IPR025943">
    <property type="entry name" value="Sigma_54_int_dom_ATP-bd_2"/>
</dbReference>
<evidence type="ECO:0000256" key="10">
    <source>
        <dbReference type="ARBA" id="ARBA00023125"/>
    </source>
</evidence>
<accession>A0ABW3ZB79</accession>
<feature type="domain" description="Sigma-54 factor interaction" evidence="18">
    <location>
        <begin position="145"/>
        <end position="374"/>
    </location>
</feature>
<name>A0ABW3ZB79_9HYPH</name>
<dbReference type="Pfam" id="PF00072">
    <property type="entry name" value="Response_reg"/>
    <property type="match status" value="1"/>
</dbReference>
<dbReference type="PRINTS" id="PR01590">
    <property type="entry name" value="HTHFIS"/>
</dbReference>
<dbReference type="RefSeq" id="WP_378777067.1">
    <property type="nucleotide sequence ID" value="NZ_JBHTMX010000237.1"/>
</dbReference>
<dbReference type="PROSITE" id="PS50110">
    <property type="entry name" value="RESPONSE_REGULATORY"/>
    <property type="match status" value="1"/>
</dbReference>
<feature type="domain" description="Response regulatory" evidence="19">
    <location>
        <begin position="4"/>
        <end position="120"/>
    </location>
</feature>
<dbReference type="Gene3D" id="3.40.50.300">
    <property type="entry name" value="P-loop containing nucleotide triphosphate hydrolases"/>
    <property type="match status" value="1"/>
</dbReference>